<feature type="non-terminal residue" evidence="4">
    <location>
        <position position="70"/>
    </location>
</feature>
<evidence type="ECO:0000313" key="5">
    <source>
        <dbReference type="Proteomes" id="UP001150238"/>
    </source>
</evidence>
<feature type="domain" description="Bromo" evidence="3">
    <location>
        <begin position="1"/>
        <end position="63"/>
    </location>
</feature>
<keyword evidence="1 2" id="KW-0103">Bromodomain</keyword>
<name>A0A9W9DIU0_9AGAR</name>
<dbReference type="PROSITE" id="PS50014">
    <property type="entry name" value="BROMODOMAIN_2"/>
    <property type="match status" value="1"/>
</dbReference>
<dbReference type="CDD" id="cd04369">
    <property type="entry name" value="Bromodomain"/>
    <property type="match status" value="1"/>
</dbReference>
<evidence type="ECO:0000256" key="2">
    <source>
        <dbReference type="PROSITE-ProRule" id="PRU00035"/>
    </source>
</evidence>
<accession>A0A9W9DIU0</accession>
<dbReference type="EMBL" id="JANVFS010000029">
    <property type="protein sequence ID" value="KAJ4471259.1"/>
    <property type="molecule type" value="Genomic_DNA"/>
</dbReference>
<feature type="non-terminal residue" evidence="4">
    <location>
        <position position="1"/>
    </location>
</feature>
<dbReference type="PRINTS" id="PR00503">
    <property type="entry name" value="BROMODOMAIN"/>
</dbReference>
<protein>
    <submittedName>
        <fullName evidence="4">Bromodomain-containing protein</fullName>
    </submittedName>
</protein>
<evidence type="ECO:0000313" key="4">
    <source>
        <dbReference type="EMBL" id="KAJ4471259.1"/>
    </source>
</evidence>
<dbReference type="InterPro" id="IPR001487">
    <property type="entry name" value="Bromodomain"/>
</dbReference>
<gene>
    <name evidence="4" type="ORF">C8J55DRAFT_407518</name>
</gene>
<sequence>FLVPINLEQILGYTDVVKNPMDFGTNITKVTRDKYRSLDDFTNDVRLVTSNAKLFNCPGIPYHTEAEKLE</sequence>
<reference evidence="4" key="2">
    <citation type="journal article" date="2023" name="Proc. Natl. Acad. Sci. U.S.A.">
        <title>A global phylogenomic analysis of the shiitake genus Lentinula.</title>
        <authorList>
            <person name="Sierra-Patev S."/>
            <person name="Min B."/>
            <person name="Naranjo-Ortiz M."/>
            <person name="Looney B."/>
            <person name="Konkel Z."/>
            <person name="Slot J.C."/>
            <person name="Sakamoto Y."/>
            <person name="Steenwyk J.L."/>
            <person name="Rokas A."/>
            <person name="Carro J."/>
            <person name="Camarero S."/>
            <person name="Ferreira P."/>
            <person name="Molpeceres G."/>
            <person name="Ruiz-Duenas F.J."/>
            <person name="Serrano A."/>
            <person name="Henrissat B."/>
            <person name="Drula E."/>
            <person name="Hughes K.W."/>
            <person name="Mata J.L."/>
            <person name="Ishikawa N.K."/>
            <person name="Vargas-Isla R."/>
            <person name="Ushijima S."/>
            <person name="Smith C.A."/>
            <person name="Donoghue J."/>
            <person name="Ahrendt S."/>
            <person name="Andreopoulos W."/>
            <person name="He G."/>
            <person name="LaButti K."/>
            <person name="Lipzen A."/>
            <person name="Ng V."/>
            <person name="Riley R."/>
            <person name="Sandor L."/>
            <person name="Barry K."/>
            <person name="Martinez A.T."/>
            <person name="Xiao Y."/>
            <person name="Gibbons J.G."/>
            <person name="Terashima K."/>
            <person name="Grigoriev I.V."/>
            <person name="Hibbett D."/>
        </authorList>
    </citation>
    <scope>NUCLEOTIDE SEQUENCE</scope>
    <source>
        <strain evidence="4">Sp2 HRB7682 ss15</strain>
    </source>
</reference>
<dbReference type="InterPro" id="IPR051831">
    <property type="entry name" value="Bromodomain_contain_prot"/>
</dbReference>
<dbReference type="Pfam" id="PF00439">
    <property type="entry name" value="Bromodomain"/>
    <property type="match status" value="1"/>
</dbReference>
<dbReference type="Gene3D" id="1.20.920.10">
    <property type="entry name" value="Bromodomain-like"/>
    <property type="match status" value="1"/>
</dbReference>
<dbReference type="SUPFAM" id="SSF47370">
    <property type="entry name" value="Bromodomain"/>
    <property type="match status" value="1"/>
</dbReference>
<dbReference type="InterPro" id="IPR036427">
    <property type="entry name" value="Bromodomain-like_sf"/>
</dbReference>
<comment type="caution">
    <text evidence="4">The sequence shown here is derived from an EMBL/GenBank/DDBJ whole genome shotgun (WGS) entry which is preliminary data.</text>
</comment>
<dbReference type="PANTHER" id="PTHR22881">
    <property type="entry name" value="BROMODOMAIN CONTAINING PROTEIN"/>
    <property type="match status" value="1"/>
</dbReference>
<dbReference type="GO" id="GO:0006325">
    <property type="term" value="P:chromatin organization"/>
    <property type="evidence" value="ECO:0007669"/>
    <property type="project" value="UniProtKB-ARBA"/>
</dbReference>
<dbReference type="AlphaFoldDB" id="A0A9W9DIU0"/>
<proteinExistence type="predicted"/>
<reference evidence="4" key="1">
    <citation type="submission" date="2022-08" db="EMBL/GenBank/DDBJ databases">
        <authorList>
            <consortium name="DOE Joint Genome Institute"/>
            <person name="Min B."/>
            <person name="Riley R."/>
            <person name="Sierra-Patev S."/>
            <person name="Naranjo-Ortiz M."/>
            <person name="Looney B."/>
            <person name="Konkel Z."/>
            <person name="Slot J.C."/>
            <person name="Sakamoto Y."/>
            <person name="Steenwyk J.L."/>
            <person name="Rokas A."/>
            <person name="Carro J."/>
            <person name="Camarero S."/>
            <person name="Ferreira P."/>
            <person name="Molpeceres G."/>
            <person name="Ruiz-Duenas F.J."/>
            <person name="Serrano A."/>
            <person name="Henrissat B."/>
            <person name="Drula E."/>
            <person name="Hughes K.W."/>
            <person name="Mata J.L."/>
            <person name="Ishikawa N.K."/>
            <person name="Vargas-Isla R."/>
            <person name="Ushijima S."/>
            <person name="Smith C.A."/>
            <person name="Ahrendt S."/>
            <person name="Andreopoulos W."/>
            <person name="He G."/>
            <person name="Labutti K."/>
            <person name="Lipzen A."/>
            <person name="Ng V."/>
            <person name="Sandor L."/>
            <person name="Barry K."/>
            <person name="Martinez A.T."/>
            <person name="Xiao Y."/>
            <person name="Gibbons J.G."/>
            <person name="Terashima K."/>
            <person name="Hibbett D.S."/>
            <person name="Grigoriev I.V."/>
        </authorList>
    </citation>
    <scope>NUCLEOTIDE SEQUENCE</scope>
    <source>
        <strain evidence="4">Sp2 HRB7682 ss15</strain>
    </source>
</reference>
<organism evidence="4 5">
    <name type="scientific">Lentinula lateritia</name>
    <dbReference type="NCBI Taxonomy" id="40482"/>
    <lineage>
        <taxon>Eukaryota</taxon>
        <taxon>Fungi</taxon>
        <taxon>Dikarya</taxon>
        <taxon>Basidiomycota</taxon>
        <taxon>Agaricomycotina</taxon>
        <taxon>Agaricomycetes</taxon>
        <taxon>Agaricomycetidae</taxon>
        <taxon>Agaricales</taxon>
        <taxon>Marasmiineae</taxon>
        <taxon>Omphalotaceae</taxon>
        <taxon>Lentinula</taxon>
    </lineage>
</organism>
<dbReference type="Proteomes" id="UP001150238">
    <property type="component" value="Unassembled WGS sequence"/>
</dbReference>
<evidence type="ECO:0000259" key="3">
    <source>
        <dbReference type="PROSITE" id="PS50014"/>
    </source>
</evidence>
<dbReference type="PANTHER" id="PTHR22881:SF27">
    <property type="entry name" value="BROMODOMAIN CONTAINING 7_9"/>
    <property type="match status" value="1"/>
</dbReference>
<evidence type="ECO:0000256" key="1">
    <source>
        <dbReference type="ARBA" id="ARBA00023117"/>
    </source>
</evidence>